<dbReference type="Pfam" id="PF04502">
    <property type="entry name" value="Saf4_Yju2"/>
    <property type="match status" value="1"/>
</dbReference>
<dbReference type="Proteomes" id="UP000593564">
    <property type="component" value="Unassembled WGS sequence"/>
</dbReference>
<keyword evidence="2" id="KW-0812">Transmembrane</keyword>
<organism evidence="3 4">
    <name type="scientific">Camellia sinensis</name>
    <name type="common">Tea plant</name>
    <name type="synonym">Thea sinensis</name>
    <dbReference type="NCBI Taxonomy" id="4442"/>
    <lineage>
        <taxon>Eukaryota</taxon>
        <taxon>Viridiplantae</taxon>
        <taxon>Streptophyta</taxon>
        <taxon>Embryophyta</taxon>
        <taxon>Tracheophyta</taxon>
        <taxon>Spermatophyta</taxon>
        <taxon>Magnoliopsida</taxon>
        <taxon>eudicotyledons</taxon>
        <taxon>Gunneridae</taxon>
        <taxon>Pentapetalae</taxon>
        <taxon>asterids</taxon>
        <taxon>Ericales</taxon>
        <taxon>Theaceae</taxon>
        <taxon>Camellia</taxon>
    </lineage>
</organism>
<gene>
    <name evidence="3" type="ORF">HYC85_009593</name>
</gene>
<evidence type="ECO:0000313" key="3">
    <source>
        <dbReference type="EMBL" id="KAF5951649.1"/>
    </source>
</evidence>
<keyword evidence="4" id="KW-1185">Reference proteome</keyword>
<name>A0A7J7HG36_CAMSI</name>
<evidence type="ECO:0000256" key="2">
    <source>
        <dbReference type="SAM" id="Phobius"/>
    </source>
</evidence>
<reference evidence="4" key="1">
    <citation type="journal article" date="2020" name="Nat. Commun.">
        <title>Genome assembly of wild tea tree DASZ reveals pedigree and selection history of tea varieties.</title>
        <authorList>
            <person name="Zhang W."/>
            <person name="Zhang Y."/>
            <person name="Qiu H."/>
            <person name="Guo Y."/>
            <person name="Wan H."/>
            <person name="Zhang X."/>
            <person name="Scossa F."/>
            <person name="Alseekh S."/>
            <person name="Zhang Q."/>
            <person name="Wang P."/>
            <person name="Xu L."/>
            <person name="Schmidt M.H."/>
            <person name="Jia X."/>
            <person name="Li D."/>
            <person name="Zhu A."/>
            <person name="Guo F."/>
            <person name="Chen W."/>
            <person name="Ni D."/>
            <person name="Usadel B."/>
            <person name="Fernie A.R."/>
            <person name="Wen W."/>
        </authorList>
    </citation>
    <scope>NUCLEOTIDE SEQUENCE [LARGE SCALE GENOMIC DNA]</scope>
    <source>
        <strain evidence="4">cv. G240</strain>
    </source>
</reference>
<proteinExistence type="predicted"/>
<feature type="compositionally biased region" description="Basic and acidic residues" evidence="1">
    <location>
        <begin position="105"/>
        <end position="120"/>
    </location>
</feature>
<dbReference type="InterPro" id="IPR007590">
    <property type="entry name" value="Saf4/Yju2"/>
</dbReference>
<dbReference type="GO" id="GO:0000398">
    <property type="term" value="P:mRNA splicing, via spliceosome"/>
    <property type="evidence" value="ECO:0007669"/>
    <property type="project" value="InterPro"/>
</dbReference>
<comment type="caution">
    <text evidence="3">The sequence shown here is derived from an EMBL/GenBank/DDBJ whole genome shotgun (WGS) entry which is preliminary data.</text>
</comment>
<evidence type="ECO:0000313" key="4">
    <source>
        <dbReference type="Proteomes" id="UP000593564"/>
    </source>
</evidence>
<dbReference type="GO" id="GO:0071006">
    <property type="term" value="C:U2-type catalytic step 1 spliceosome"/>
    <property type="evidence" value="ECO:0007669"/>
    <property type="project" value="TreeGrafter"/>
</dbReference>
<sequence length="226" mass="26497">MIGFQRKALLEASSYFIFDANMLSNFTVGGVLIFILHMTIHKPRKRRNKANSDRPHRQSQNPYKSGEFYFKCTKCSAELTIKTNPQNSHYVVESAASRNFEHWLAEDEEADKEKQKRETEEIGDAMKSLENRTLDSKRENRTLDSKREMDILATLDEVKSMRSRQATISVDAMMEVLQRSAEEKMTLMRGLPEIFWCMEKKFLDNSWFVCTWTVKSANEYIWRLAN</sequence>
<dbReference type="AlphaFoldDB" id="A0A7J7HG36"/>
<keyword evidence="2" id="KW-1133">Transmembrane helix</keyword>
<keyword evidence="2" id="KW-0472">Membrane</keyword>
<dbReference type="PANTHER" id="PTHR12111:SF1">
    <property type="entry name" value="SPLICING FACTOR YJU2"/>
    <property type="match status" value="1"/>
</dbReference>
<reference evidence="3 4" key="2">
    <citation type="submission" date="2020-07" db="EMBL/GenBank/DDBJ databases">
        <title>Genome assembly of wild tea tree DASZ reveals pedigree and selection history of tea varieties.</title>
        <authorList>
            <person name="Zhang W."/>
        </authorList>
    </citation>
    <scope>NUCLEOTIDE SEQUENCE [LARGE SCALE GENOMIC DNA]</scope>
    <source>
        <strain evidence="4">cv. G240</strain>
        <tissue evidence="3">Leaf</tissue>
    </source>
</reference>
<protein>
    <submittedName>
        <fullName evidence="3">Uncharacterized protein</fullName>
    </submittedName>
</protein>
<dbReference type="EMBL" id="JACBKZ010000004">
    <property type="protein sequence ID" value="KAF5951649.1"/>
    <property type="molecule type" value="Genomic_DNA"/>
</dbReference>
<evidence type="ECO:0000256" key="1">
    <source>
        <dbReference type="SAM" id="MobiDB-lite"/>
    </source>
</evidence>
<accession>A0A7J7HG36</accession>
<feature type="transmembrane region" description="Helical" evidence="2">
    <location>
        <begin position="20"/>
        <end position="40"/>
    </location>
</feature>
<feature type="region of interest" description="Disordered" evidence="1">
    <location>
        <begin position="105"/>
        <end position="128"/>
    </location>
</feature>
<dbReference type="PANTHER" id="PTHR12111">
    <property type="entry name" value="SPLICING FACTOR YJU2"/>
    <property type="match status" value="1"/>
</dbReference>